<comment type="caution">
    <text evidence="3">The sequence shown here is derived from an EMBL/GenBank/DDBJ whole genome shotgun (WGS) entry which is preliminary data.</text>
</comment>
<evidence type="ECO:0000256" key="2">
    <source>
        <dbReference type="SAM" id="SignalP"/>
    </source>
</evidence>
<reference evidence="4" key="2">
    <citation type="submission" date="2024-04" db="EMBL/GenBank/DDBJ databases">
        <authorList>
            <person name="Chen Y."/>
            <person name="Shah S."/>
            <person name="Dougan E. K."/>
            <person name="Thang M."/>
            <person name="Chan C."/>
        </authorList>
    </citation>
    <scope>NUCLEOTIDE SEQUENCE [LARGE SCALE GENOMIC DNA]</scope>
</reference>
<feature type="compositionally biased region" description="Low complexity" evidence="1">
    <location>
        <begin position="828"/>
        <end position="843"/>
    </location>
</feature>
<dbReference type="EMBL" id="CAMXCT010000092">
    <property type="protein sequence ID" value="CAI3973697.1"/>
    <property type="molecule type" value="Genomic_DNA"/>
</dbReference>
<sequence>MHFFLGYLLTILTVVGDGNVDAAQSIQEKEGRSSPCVVPSFQGICAPTASSTWAPLESFETSSFQGSGVPLSDSTSNGEYRTDWVVLCHMQEDEIPAGILLRPMWAGMGTVYGATWCTSSPTEVSLWSSYGMARTATAATYQEPENSEQTEIPKEETRSLLVVQRPTIPYRSWKQFLGVFWSVDEPITTARQERNGERLAAVPNADGITASTAAAIVDGGSSSSWSAMDASSCTRSFCNAIYASAVGCYDHDDGSTGLSAYPTWDSSCGAAFLHWSHTVLQEPFFTSPWMAIELAQDLAIEVGAWGPLRCEDFVLPPRRRKSKGTVKFVEVVEVLQGKDCSGKFQLQTTTINDMGHGFSPRRCPDDHREGERNPRQYESASSSSLGTPSSTHFLDRRLSQKVPGYIHHLQHLWRDNLLRLPEGQPYKVRTWYLHHAHQRVWKVPREVTLSMQPEGWHDALLTEWRDQLHNDAVLNIAVVFPEIRALRGTSPAHADLILTQGDAEQAGGITTVFPPLAGAPDSYTWATSLPRHVSGLSILSAASADAILQSHACDLFHGGANIPISNVPTHWMQNGHSFVAVFQDLQGARAIGNPDSASSSHIDVSIEESATQLSPESREGEDPYESAEESSLIEGSSFDEEDLKGLHVFGLMQPVRHCFVRWTTYTNILLDVLREVGLHRDLAIGFHHVQVPLIDQHLEEEAIILQRVGDIPPGAPDQLAVVDIVLEETNVRQGFLPRQVLRLPRFACRSTVLQCLQLEATCNRGRPETSCLLFLNRIFWDQDDEAPRELTHGVYLRVVVLPPKERNEASAVTRTCDSTDAPSKRQRSATGGSQPGSSTTTGSSLLQISSEVQDAHPCGPKMHSAVFPSLAFTNGQMAAQVSQASHIIPPINTNWLAPLRDTFHHCSVIEFQDEGPVQYWTTWFLHHARYPRNSESRILRLDRFRQHWYNDLRNLWSDAIDQSRAAWVHLVLPTPPSEPQRQSVGHILLVQGEGDAIPTLLTAVFDHPVHRRIWHVAAFVPQYADHNVPIDILGLRRWSSSRTCHFQAGTAPWPAHAAVLIQPGDPITVTIMPMVEAEAAHWHPEAV</sequence>
<dbReference type="Proteomes" id="UP001152797">
    <property type="component" value="Unassembled WGS sequence"/>
</dbReference>
<evidence type="ECO:0000256" key="1">
    <source>
        <dbReference type="SAM" id="MobiDB-lite"/>
    </source>
</evidence>
<feature type="signal peptide" evidence="2">
    <location>
        <begin position="1"/>
        <end position="16"/>
    </location>
</feature>
<feature type="chain" id="PRO_5043269458" evidence="2">
    <location>
        <begin position="17"/>
        <end position="1087"/>
    </location>
</feature>
<evidence type="ECO:0000313" key="3">
    <source>
        <dbReference type="EMBL" id="CAI3973697.1"/>
    </source>
</evidence>
<reference evidence="3" key="1">
    <citation type="submission" date="2022-10" db="EMBL/GenBank/DDBJ databases">
        <authorList>
            <person name="Chen Y."/>
            <person name="Dougan E. K."/>
            <person name="Chan C."/>
            <person name="Rhodes N."/>
            <person name="Thang M."/>
        </authorList>
    </citation>
    <scope>NUCLEOTIDE SEQUENCE</scope>
</reference>
<dbReference type="AlphaFoldDB" id="A0A9P1BHU5"/>
<feature type="compositionally biased region" description="Basic and acidic residues" evidence="1">
    <location>
        <begin position="362"/>
        <end position="375"/>
    </location>
</feature>
<keyword evidence="2" id="KW-0732">Signal</keyword>
<keyword evidence="5" id="KW-1185">Reference proteome</keyword>
<proteinExistence type="predicted"/>
<protein>
    <submittedName>
        <fullName evidence="3">Uncharacterized protein</fullName>
    </submittedName>
</protein>
<feature type="compositionally biased region" description="Low complexity" evidence="1">
    <location>
        <begin position="379"/>
        <end position="390"/>
    </location>
</feature>
<accession>A0A9P1BHU5</accession>
<feature type="region of interest" description="Disordered" evidence="1">
    <location>
        <begin position="351"/>
        <end position="391"/>
    </location>
</feature>
<name>A0A9P1BHU5_9DINO</name>
<feature type="compositionally biased region" description="Polar residues" evidence="1">
    <location>
        <begin position="595"/>
        <end position="615"/>
    </location>
</feature>
<feature type="compositionally biased region" description="Polar residues" evidence="1">
    <location>
        <begin position="810"/>
        <end position="821"/>
    </location>
</feature>
<feature type="region of interest" description="Disordered" evidence="1">
    <location>
        <begin position="592"/>
        <end position="632"/>
    </location>
</feature>
<gene>
    <name evidence="3" type="ORF">C1SCF055_LOCUS2172</name>
</gene>
<dbReference type="EMBL" id="CAMXCT020000092">
    <property type="protein sequence ID" value="CAL1127072.1"/>
    <property type="molecule type" value="Genomic_DNA"/>
</dbReference>
<evidence type="ECO:0000313" key="4">
    <source>
        <dbReference type="EMBL" id="CAL1127072.1"/>
    </source>
</evidence>
<evidence type="ECO:0000313" key="5">
    <source>
        <dbReference type="Proteomes" id="UP001152797"/>
    </source>
</evidence>
<feature type="region of interest" description="Disordered" evidence="1">
    <location>
        <begin position="809"/>
        <end position="843"/>
    </location>
</feature>
<dbReference type="EMBL" id="CAMXCT030000092">
    <property type="protein sequence ID" value="CAL4761009.1"/>
    <property type="molecule type" value="Genomic_DNA"/>
</dbReference>
<organism evidence="3">
    <name type="scientific">Cladocopium goreaui</name>
    <dbReference type="NCBI Taxonomy" id="2562237"/>
    <lineage>
        <taxon>Eukaryota</taxon>
        <taxon>Sar</taxon>
        <taxon>Alveolata</taxon>
        <taxon>Dinophyceae</taxon>
        <taxon>Suessiales</taxon>
        <taxon>Symbiodiniaceae</taxon>
        <taxon>Cladocopium</taxon>
    </lineage>
</organism>